<sequence>MRTTVEQDWPRVRDLRLEMLADTPIAYLETLEAARRHPESHWRRQARGRASGVRLVAEAPGGALLGTMGGVVTEGVATLVGVYVTPRARGRRAGVTDALLDGVEEWAARQGDQLRLEVNERNPRAIAAYASRGFVMTGRTSPYPLTPPSLELEMVKALRVV</sequence>
<evidence type="ECO:0000256" key="1">
    <source>
        <dbReference type="ARBA" id="ARBA00022679"/>
    </source>
</evidence>
<dbReference type="PANTHER" id="PTHR43877:SF2">
    <property type="entry name" value="AMINOALKYLPHOSPHONATE N-ACETYLTRANSFERASE-RELATED"/>
    <property type="match status" value="1"/>
</dbReference>
<accession>A0ABW4LEM7</accession>
<protein>
    <submittedName>
        <fullName evidence="4">GNAT family N-acetyltransferase</fullName>
        <ecNumber evidence="4">2.3.1.-</ecNumber>
    </submittedName>
</protein>
<dbReference type="Proteomes" id="UP001597347">
    <property type="component" value="Unassembled WGS sequence"/>
</dbReference>
<dbReference type="Pfam" id="PF00583">
    <property type="entry name" value="Acetyltransf_1"/>
    <property type="match status" value="1"/>
</dbReference>
<dbReference type="EC" id="2.3.1.-" evidence="4"/>
<organism evidence="4 5">
    <name type="scientific">Amnibacterium endophyticum</name>
    <dbReference type="NCBI Taxonomy" id="2109337"/>
    <lineage>
        <taxon>Bacteria</taxon>
        <taxon>Bacillati</taxon>
        <taxon>Actinomycetota</taxon>
        <taxon>Actinomycetes</taxon>
        <taxon>Micrococcales</taxon>
        <taxon>Microbacteriaceae</taxon>
        <taxon>Amnibacterium</taxon>
    </lineage>
</organism>
<dbReference type="InterPro" id="IPR016181">
    <property type="entry name" value="Acyl_CoA_acyltransferase"/>
</dbReference>
<dbReference type="InterPro" id="IPR050832">
    <property type="entry name" value="Bact_Acetyltransf"/>
</dbReference>
<dbReference type="RefSeq" id="WP_377934282.1">
    <property type="nucleotide sequence ID" value="NZ_JBHUEA010000013.1"/>
</dbReference>
<dbReference type="PANTHER" id="PTHR43877">
    <property type="entry name" value="AMINOALKYLPHOSPHONATE N-ACETYLTRANSFERASE-RELATED-RELATED"/>
    <property type="match status" value="1"/>
</dbReference>
<evidence type="ECO:0000256" key="2">
    <source>
        <dbReference type="ARBA" id="ARBA00023315"/>
    </source>
</evidence>
<dbReference type="InterPro" id="IPR000182">
    <property type="entry name" value="GNAT_dom"/>
</dbReference>
<dbReference type="SUPFAM" id="SSF55729">
    <property type="entry name" value="Acyl-CoA N-acyltransferases (Nat)"/>
    <property type="match status" value="1"/>
</dbReference>
<evidence type="ECO:0000313" key="4">
    <source>
        <dbReference type="EMBL" id="MFD1721757.1"/>
    </source>
</evidence>
<proteinExistence type="predicted"/>
<name>A0ABW4LEM7_9MICO</name>
<gene>
    <name evidence="4" type="ORF">ACFSBI_09365</name>
</gene>
<keyword evidence="1 4" id="KW-0808">Transferase</keyword>
<dbReference type="EMBL" id="JBHUEA010000013">
    <property type="protein sequence ID" value="MFD1721757.1"/>
    <property type="molecule type" value="Genomic_DNA"/>
</dbReference>
<comment type="caution">
    <text evidence="4">The sequence shown here is derived from an EMBL/GenBank/DDBJ whole genome shotgun (WGS) entry which is preliminary data.</text>
</comment>
<evidence type="ECO:0000313" key="5">
    <source>
        <dbReference type="Proteomes" id="UP001597347"/>
    </source>
</evidence>
<dbReference type="GO" id="GO:0016746">
    <property type="term" value="F:acyltransferase activity"/>
    <property type="evidence" value="ECO:0007669"/>
    <property type="project" value="UniProtKB-KW"/>
</dbReference>
<reference evidence="5" key="1">
    <citation type="journal article" date="2019" name="Int. J. Syst. Evol. Microbiol.">
        <title>The Global Catalogue of Microorganisms (GCM) 10K type strain sequencing project: providing services to taxonomists for standard genome sequencing and annotation.</title>
        <authorList>
            <consortium name="The Broad Institute Genomics Platform"/>
            <consortium name="The Broad Institute Genome Sequencing Center for Infectious Disease"/>
            <person name="Wu L."/>
            <person name="Ma J."/>
        </authorList>
    </citation>
    <scope>NUCLEOTIDE SEQUENCE [LARGE SCALE GENOMIC DNA]</scope>
    <source>
        <strain evidence="5">CGMCC 1.12471</strain>
    </source>
</reference>
<dbReference type="Gene3D" id="3.40.630.30">
    <property type="match status" value="1"/>
</dbReference>
<keyword evidence="2 4" id="KW-0012">Acyltransferase</keyword>
<keyword evidence="5" id="KW-1185">Reference proteome</keyword>
<dbReference type="CDD" id="cd04301">
    <property type="entry name" value="NAT_SF"/>
    <property type="match status" value="1"/>
</dbReference>
<evidence type="ECO:0000259" key="3">
    <source>
        <dbReference type="PROSITE" id="PS51186"/>
    </source>
</evidence>
<dbReference type="PROSITE" id="PS51186">
    <property type="entry name" value="GNAT"/>
    <property type="match status" value="1"/>
</dbReference>
<feature type="domain" description="N-acetyltransferase" evidence="3">
    <location>
        <begin position="1"/>
        <end position="159"/>
    </location>
</feature>